<dbReference type="Pfam" id="PF13419">
    <property type="entry name" value="HAD_2"/>
    <property type="match status" value="1"/>
</dbReference>
<dbReference type="CDD" id="cd07505">
    <property type="entry name" value="HAD_BPGM-like"/>
    <property type="match status" value="1"/>
</dbReference>
<dbReference type="InterPro" id="IPR041492">
    <property type="entry name" value="HAD_2"/>
</dbReference>
<dbReference type="InterPro" id="IPR023214">
    <property type="entry name" value="HAD_sf"/>
</dbReference>
<protein>
    <submittedName>
        <fullName evidence="1">Haloacid dehalogenase superfamily, subfamily IA, variant 3 with third motif having DD or ED/haloacid dehalogenase superfamily, subfamily IA, variant 1 with third motif having Dx(3-4)D or Dx(3-4)E</fullName>
    </submittedName>
</protein>
<dbReference type="PANTHER" id="PTHR43481:SF4">
    <property type="entry name" value="GLYCEROL-1-PHOSPHATE PHOSPHOHYDROLASE 1-RELATED"/>
    <property type="match status" value="1"/>
</dbReference>
<gene>
    <name evidence="1" type="ORF">SAMN05660862_1729</name>
</gene>
<dbReference type="NCBIfam" id="TIGR01509">
    <property type="entry name" value="HAD-SF-IA-v3"/>
    <property type="match status" value="1"/>
</dbReference>
<sequence>MNNIEAVLFDLDGTLIDSEFFYFSNWQPILSSEFDFEITFTDWIQFFAGHTLVANVDLLKKKWGIETTVEFMWKETRANYAKSDMRTIQLMPHAREILEALHESPMRIGLVTSSYRTTVDTVLGHHNLLPFFEFFVTREKVTEAKPAAEPYLLACDLLGLPKANIVAVEDTITGFSAAKAAGISCIAVSEQESERAKLVDATHLVEDLIGVRNILL</sequence>
<dbReference type="PRINTS" id="PR00413">
    <property type="entry name" value="HADHALOGNASE"/>
</dbReference>
<dbReference type="OrthoDB" id="9797743at2"/>
<dbReference type="InterPro" id="IPR006439">
    <property type="entry name" value="HAD-SF_hydro_IA"/>
</dbReference>
<dbReference type="Gene3D" id="1.10.150.240">
    <property type="entry name" value="Putative phosphatase, domain 2"/>
    <property type="match status" value="1"/>
</dbReference>
<dbReference type="InterPro" id="IPR051806">
    <property type="entry name" value="HAD-like_SPP"/>
</dbReference>
<dbReference type="GO" id="GO:0050308">
    <property type="term" value="F:sugar-phosphatase activity"/>
    <property type="evidence" value="ECO:0007669"/>
    <property type="project" value="TreeGrafter"/>
</dbReference>
<dbReference type="InterPro" id="IPR023198">
    <property type="entry name" value="PGP-like_dom2"/>
</dbReference>
<dbReference type="AlphaFoldDB" id="A0A1X7JC66"/>
<dbReference type="PANTHER" id="PTHR43481">
    <property type="entry name" value="FRUCTOSE-1-PHOSPHATE PHOSPHATASE"/>
    <property type="match status" value="1"/>
</dbReference>
<dbReference type="EMBL" id="FXAU01000002">
    <property type="protein sequence ID" value="SMG25495.1"/>
    <property type="molecule type" value="Genomic_DNA"/>
</dbReference>
<keyword evidence="2" id="KW-1185">Reference proteome</keyword>
<dbReference type="Gene3D" id="3.40.50.1000">
    <property type="entry name" value="HAD superfamily/HAD-like"/>
    <property type="match status" value="1"/>
</dbReference>
<dbReference type="RefSeq" id="WP_085472474.1">
    <property type="nucleotide sequence ID" value="NZ_FXAU01000002.1"/>
</dbReference>
<proteinExistence type="predicted"/>
<dbReference type="SFLD" id="SFLDG01129">
    <property type="entry name" value="C1.5:_HAD__Beta-PGM__Phosphata"/>
    <property type="match status" value="1"/>
</dbReference>
<dbReference type="SFLD" id="SFLDS00003">
    <property type="entry name" value="Haloacid_Dehalogenase"/>
    <property type="match status" value="1"/>
</dbReference>
<organism evidence="1 2">
    <name type="scientific">Sphingobacterium psychroaquaticum</name>
    <dbReference type="NCBI Taxonomy" id="561061"/>
    <lineage>
        <taxon>Bacteria</taxon>
        <taxon>Pseudomonadati</taxon>
        <taxon>Bacteroidota</taxon>
        <taxon>Sphingobacteriia</taxon>
        <taxon>Sphingobacteriales</taxon>
        <taxon>Sphingobacteriaceae</taxon>
        <taxon>Sphingobacterium</taxon>
    </lineage>
</organism>
<reference evidence="1 2" key="1">
    <citation type="submission" date="2017-04" db="EMBL/GenBank/DDBJ databases">
        <authorList>
            <person name="Afonso C.L."/>
            <person name="Miller P.J."/>
            <person name="Scott M.A."/>
            <person name="Spackman E."/>
            <person name="Goraichik I."/>
            <person name="Dimitrov K.M."/>
            <person name="Suarez D.L."/>
            <person name="Swayne D.E."/>
        </authorList>
    </citation>
    <scope>NUCLEOTIDE SEQUENCE [LARGE SCALE GENOMIC DNA]</scope>
    <source>
        <strain evidence="1 2">DSM 22418</strain>
    </source>
</reference>
<evidence type="ECO:0000313" key="2">
    <source>
        <dbReference type="Proteomes" id="UP000192980"/>
    </source>
</evidence>
<dbReference type="STRING" id="561061.SAMN05660862_1729"/>
<dbReference type="SUPFAM" id="SSF56784">
    <property type="entry name" value="HAD-like"/>
    <property type="match status" value="1"/>
</dbReference>
<dbReference type="Proteomes" id="UP000192980">
    <property type="component" value="Unassembled WGS sequence"/>
</dbReference>
<evidence type="ECO:0000313" key="1">
    <source>
        <dbReference type="EMBL" id="SMG25495.1"/>
    </source>
</evidence>
<accession>A0A1X7JC66</accession>
<name>A0A1X7JC66_9SPHI</name>
<dbReference type="InterPro" id="IPR036412">
    <property type="entry name" value="HAD-like_sf"/>
</dbReference>